<accession>A0AAW0HWY9</accession>
<proteinExistence type="predicted"/>
<reference evidence="1 2" key="1">
    <citation type="journal article" date="2023" name="bioRxiv">
        <title>Conserved and derived expression patterns and positive selection on dental genes reveal complex evolutionary context of ever-growing rodent molars.</title>
        <authorList>
            <person name="Calamari Z.T."/>
            <person name="Song A."/>
            <person name="Cohen E."/>
            <person name="Akter M."/>
            <person name="Roy R.D."/>
            <person name="Hallikas O."/>
            <person name="Christensen M.M."/>
            <person name="Li P."/>
            <person name="Marangoni P."/>
            <person name="Jernvall J."/>
            <person name="Klein O.D."/>
        </authorList>
    </citation>
    <scope>NUCLEOTIDE SEQUENCE [LARGE SCALE GENOMIC DNA]</scope>
    <source>
        <strain evidence="1">V071</strain>
    </source>
</reference>
<evidence type="ECO:0000313" key="2">
    <source>
        <dbReference type="Proteomes" id="UP001488838"/>
    </source>
</evidence>
<name>A0AAW0HWY9_MYOGA</name>
<organism evidence="1 2">
    <name type="scientific">Myodes glareolus</name>
    <name type="common">Bank vole</name>
    <name type="synonym">Clethrionomys glareolus</name>
    <dbReference type="NCBI Taxonomy" id="447135"/>
    <lineage>
        <taxon>Eukaryota</taxon>
        <taxon>Metazoa</taxon>
        <taxon>Chordata</taxon>
        <taxon>Craniata</taxon>
        <taxon>Vertebrata</taxon>
        <taxon>Euteleostomi</taxon>
        <taxon>Mammalia</taxon>
        <taxon>Eutheria</taxon>
        <taxon>Euarchontoglires</taxon>
        <taxon>Glires</taxon>
        <taxon>Rodentia</taxon>
        <taxon>Myomorpha</taxon>
        <taxon>Muroidea</taxon>
        <taxon>Cricetidae</taxon>
        <taxon>Arvicolinae</taxon>
        <taxon>Myodes</taxon>
    </lineage>
</organism>
<keyword evidence="2" id="KW-1185">Reference proteome</keyword>
<protein>
    <submittedName>
        <fullName evidence="1">Uncharacterized protein</fullName>
    </submittedName>
</protein>
<evidence type="ECO:0000313" key="1">
    <source>
        <dbReference type="EMBL" id="KAK7806657.1"/>
    </source>
</evidence>
<dbReference type="AlphaFoldDB" id="A0AAW0HWY9"/>
<dbReference type="EMBL" id="JBBHLL010000295">
    <property type="protein sequence ID" value="KAK7806657.1"/>
    <property type="molecule type" value="Genomic_DNA"/>
</dbReference>
<gene>
    <name evidence="1" type="ORF">U0070_021928</name>
</gene>
<dbReference type="Proteomes" id="UP001488838">
    <property type="component" value="Unassembled WGS sequence"/>
</dbReference>
<comment type="caution">
    <text evidence="1">The sequence shown here is derived from an EMBL/GenBank/DDBJ whole genome shotgun (WGS) entry which is preliminary data.</text>
</comment>
<sequence>MTSLDYTPWAVASPTPSPPYFLLHLQDNQASEANTKTIGQDLKGLHEQSDVGTLDETDFGDVCTRVLLSSSPGTRDSLRFLHQKQESCSNAHQQLQQSEKLIDVNKPFPAAVLKSSLQTRKSRSL</sequence>